<dbReference type="Gene3D" id="2.60.120.1000">
    <property type="match status" value="1"/>
</dbReference>
<dbReference type="SUPFAM" id="SSF49899">
    <property type="entry name" value="Concanavalin A-like lectins/glucanases"/>
    <property type="match status" value="4"/>
</dbReference>
<dbReference type="GeneID" id="116295432"/>
<feature type="transmembrane region" description="Helical" evidence="6">
    <location>
        <begin position="1088"/>
        <end position="1112"/>
    </location>
</feature>
<dbReference type="RefSeq" id="XP_031559089.1">
    <property type="nucleotide sequence ID" value="XM_031703229.1"/>
</dbReference>
<keyword evidence="3" id="KW-0245">EGF-like domain</keyword>
<feature type="domain" description="Laminin G" evidence="8">
    <location>
        <begin position="641"/>
        <end position="815"/>
    </location>
</feature>
<gene>
    <name evidence="11" type="primary">LOC116295432</name>
</gene>
<feature type="domain" description="Laminin G" evidence="8">
    <location>
        <begin position="856"/>
        <end position="1044"/>
    </location>
</feature>
<dbReference type="KEGG" id="aten:116295432"/>
<feature type="chain" id="PRO_5027669948" evidence="7">
    <location>
        <begin position="22"/>
        <end position="1158"/>
    </location>
</feature>
<dbReference type="PANTHER" id="PTHR15036:SF49">
    <property type="entry name" value="AXOTACTIN"/>
    <property type="match status" value="1"/>
</dbReference>
<feature type="domain" description="EGF-like" evidence="9">
    <location>
        <begin position="816"/>
        <end position="853"/>
    </location>
</feature>
<dbReference type="InterPro" id="IPR000742">
    <property type="entry name" value="EGF"/>
</dbReference>
<dbReference type="InterPro" id="IPR000152">
    <property type="entry name" value="EGF-type_Asp/Asn_hydroxyl_site"/>
</dbReference>
<keyword evidence="6" id="KW-0812">Transmembrane</keyword>
<dbReference type="Gene3D" id="2.10.25.10">
    <property type="entry name" value="Laminin"/>
    <property type="match status" value="2"/>
</dbReference>
<proteinExistence type="inferred from homology"/>
<feature type="signal peptide" evidence="7">
    <location>
        <begin position="1"/>
        <end position="21"/>
    </location>
</feature>
<dbReference type="FunCoup" id="A0A6P8HRT5">
    <property type="interactions" value="1336"/>
</dbReference>
<dbReference type="SMART" id="SM00282">
    <property type="entry name" value="LamG"/>
    <property type="match status" value="4"/>
</dbReference>
<accession>A0A6P8HRT5</accession>
<feature type="domain" description="EGF-like" evidence="9">
    <location>
        <begin position="379"/>
        <end position="416"/>
    </location>
</feature>
<dbReference type="AlphaFoldDB" id="A0A6P8HRT5"/>
<dbReference type="InterPro" id="IPR001791">
    <property type="entry name" value="Laminin_G"/>
</dbReference>
<comment type="caution">
    <text evidence="3">Lacks conserved residue(s) required for the propagation of feature annotation.</text>
</comment>
<keyword evidence="6" id="KW-1133">Transmembrane helix</keyword>
<keyword evidence="7" id="KW-0732">Signal</keyword>
<evidence type="ECO:0000256" key="5">
    <source>
        <dbReference type="SAM" id="MobiDB-lite"/>
    </source>
</evidence>
<dbReference type="PROSITE" id="PS50025">
    <property type="entry name" value="LAM_G_DOMAIN"/>
    <property type="match status" value="4"/>
</dbReference>
<evidence type="ECO:0000256" key="1">
    <source>
        <dbReference type="ARBA" id="ARBA00006373"/>
    </source>
</evidence>
<evidence type="ECO:0000256" key="3">
    <source>
        <dbReference type="PROSITE-ProRule" id="PRU00076"/>
    </source>
</evidence>
<feature type="compositionally biased region" description="Pro residues" evidence="5">
    <location>
        <begin position="1048"/>
        <end position="1074"/>
    </location>
</feature>
<organism evidence="10 11">
    <name type="scientific">Actinia tenebrosa</name>
    <name type="common">Australian red waratah sea anemone</name>
    <dbReference type="NCBI Taxonomy" id="6105"/>
    <lineage>
        <taxon>Eukaryota</taxon>
        <taxon>Metazoa</taxon>
        <taxon>Cnidaria</taxon>
        <taxon>Anthozoa</taxon>
        <taxon>Hexacorallia</taxon>
        <taxon>Actiniaria</taxon>
        <taxon>Actiniidae</taxon>
        <taxon>Actinia</taxon>
    </lineage>
</organism>
<sequence>MARTVVTLLLWCSCLIPYSLAADTEGYFDGNAYAEYLLHRKPVKSSNNNISLSFRTVQPNGLLLHGDSTGDEFGDYFTLELIGGKLRFALSFGRHQGVDDMKNITLGDELADNRYHTVNIEHNGRETWVKLDTSTLGEKHRRIETRYKELYLDDFFFIGGAHDFRRLRDIISGANFNGCLKKVMFNDWNLLLSLGGDATTLRKYGVKDICPGDTEYHPFTLNGSPSQFTTSINPRSNELKGRLKFRTYKNKGTLLTQKKANGKGFELTYETEAVELKVYIKDNPTIVSVRQVFKYQSVDKGMWHDIDFEISAARISITVDSINDNRPPGSEFPRDFFTGNVLVGGDYVGCIWDLTLNDGKFDPNTQLNNPNIQLDVCNITDFCFPSTCKNFGKCSQDGKTFACDCYGTDYKGSVCQLPKYYRTCYELREENIDMETGNYTIDPDGPGPEKPYQTICNITTELDWFENEISRVWTEVKSMDYNVMLQKYPPEEARKPESVIRDVIYKPSFYSAQTVAMASEYCRQFVEYLCTNSKLLNNLNPAYGHWVGTHGRHYYYWGGATNSEADRGKCACGTRKDCINNKNCNCDAGLDTLESDEGYLFGSNGQTLPVSQVLFGDVDIDNDHYANYTVGSLYCYGRANNTATFLREDGIISLRYREGTLDGDNGHISLYFRTPYARGILFHQGDKTKNTRDFIRVAITSNDTLTLSFDIGNGPREISITLPKTEFNTNRLWHSVIVWHNIKEFGLRVDGVEKTLLNPLQQSKQLDVVGNLFIGGYMKDLMEGFVGCIRGLTINGRVIDLVKFAKETDYVNPGCEGSCATKNECQGGARCIDDYNIYRCDCHLTPFYGYFCEKDWGASFKEQESYLIYTWPEAQQDAKGTDFAIGFRTTQCSGTIMTMKSTDPNYYFAISIEVSDRLRFEFKSGDKTDGALEIKPPNGKSFCDNKRHIFSLERMVDEIVYKVDGLSEIRMEVPRLSRIFKQPKSIIIGATGRGRFEGCISGVKITNWPDEKTKLPTVEPIKWSEYDFTHTDEIEKVGIARDKCGPEPEVPPIPTRPIPGPHGATTPPPGPPGGPEKGKRKVADENTAIIVIVVLLVILIIIAVLVLLYWYYAKNKGVYHTHEDDDQARASEPFIDLQPISAGAAPAGAPEKKQEWYI</sequence>
<dbReference type="PANTHER" id="PTHR15036">
    <property type="entry name" value="PIKACHURIN-LIKE PROTEIN"/>
    <property type="match status" value="1"/>
</dbReference>
<dbReference type="OrthoDB" id="26719at2759"/>
<dbReference type="PROSITE" id="PS00010">
    <property type="entry name" value="ASX_HYDROXYL"/>
    <property type="match status" value="1"/>
</dbReference>
<dbReference type="GO" id="GO:0016020">
    <property type="term" value="C:membrane"/>
    <property type="evidence" value="ECO:0007669"/>
    <property type="project" value="UniProtKB-SubCell"/>
</dbReference>
<dbReference type="PROSITE" id="PS50026">
    <property type="entry name" value="EGF_3"/>
    <property type="match status" value="2"/>
</dbReference>
<comment type="similarity">
    <text evidence="1">Belongs to the EGF domain peptide family.</text>
</comment>
<dbReference type="CDD" id="cd00110">
    <property type="entry name" value="LamG"/>
    <property type="match status" value="4"/>
</dbReference>
<dbReference type="InterPro" id="IPR050372">
    <property type="entry name" value="Neurexin-related_CASP"/>
</dbReference>
<dbReference type="Proteomes" id="UP000515163">
    <property type="component" value="Unplaced"/>
</dbReference>
<evidence type="ECO:0000256" key="6">
    <source>
        <dbReference type="SAM" id="Phobius"/>
    </source>
</evidence>
<keyword evidence="6" id="KW-0472">Membrane</keyword>
<evidence type="ECO:0000256" key="7">
    <source>
        <dbReference type="SAM" id="SignalP"/>
    </source>
</evidence>
<evidence type="ECO:0000256" key="4">
    <source>
        <dbReference type="PROSITE-ProRule" id="PRU00122"/>
    </source>
</evidence>
<dbReference type="InterPro" id="IPR013320">
    <property type="entry name" value="ConA-like_dom_sf"/>
</dbReference>
<evidence type="ECO:0000259" key="9">
    <source>
        <dbReference type="PROSITE" id="PS50026"/>
    </source>
</evidence>
<dbReference type="CDD" id="cd00054">
    <property type="entry name" value="EGF_CA"/>
    <property type="match status" value="1"/>
</dbReference>
<dbReference type="Gene3D" id="2.60.120.200">
    <property type="match status" value="4"/>
</dbReference>
<feature type="region of interest" description="Disordered" evidence="5">
    <location>
        <begin position="1039"/>
        <end position="1080"/>
    </location>
</feature>
<feature type="disulfide bond" evidence="4">
    <location>
        <begin position="350"/>
        <end position="377"/>
    </location>
</feature>
<reference evidence="11" key="1">
    <citation type="submission" date="2025-08" db="UniProtKB">
        <authorList>
            <consortium name="RefSeq"/>
        </authorList>
    </citation>
    <scope>IDENTIFICATION</scope>
    <source>
        <tissue evidence="11">Tentacle</tissue>
    </source>
</reference>
<dbReference type="Pfam" id="PF02210">
    <property type="entry name" value="Laminin_G_2"/>
    <property type="match status" value="4"/>
</dbReference>
<evidence type="ECO:0000256" key="2">
    <source>
        <dbReference type="ARBA" id="ARBA00023157"/>
    </source>
</evidence>
<protein>
    <submittedName>
        <fullName evidence="11">EGF and laminin G domain-containing protein-like</fullName>
    </submittedName>
</protein>
<dbReference type="InParanoid" id="A0A6P8HRT5"/>
<evidence type="ECO:0000313" key="11">
    <source>
        <dbReference type="RefSeq" id="XP_031559089.1"/>
    </source>
</evidence>
<evidence type="ECO:0000259" key="8">
    <source>
        <dbReference type="PROSITE" id="PS50025"/>
    </source>
</evidence>
<keyword evidence="2 4" id="KW-1015">Disulfide bond</keyword>
<keyword evidence="10" id="KW-1185">Reference proteome</keyword>
<feature type="disulfide bond" evidence="4">
    <location>
        <begin position="788"/>
        <end position="815"/>
    </location>
</feature>
<feature type="domain" description="Laminin G" evidence="8">
    <location>
        <begin position="215"/>
        <end position="377"/>
    </location>
</feature>
<evidence type="ECO:0000313" key="10">
    <source>
        <dbReference type="Proteomes" id="UP000515163"/>
    </source>
</evidence>
<name>A0A6P8HRT5_ACTTE</name>
<feature type="domain" description="Laminin G" evidence="8">
    <location>
        <begin position="23"/>
        <end position="210"/>
    </location>
</feature>